<dbReference type="Pfam" id="PF09154">
    <property type="entry name" value="Alpha-amy_C_pro"/>
    <property type="match status" value="1"/>
</dbReference>
<dbReference type="PATRIC" id="fig|1432656.3.peg.675"/>
<dbReference type="STRING" id="1432656.X802_03495"/>
<proteinExistence type="predicted"/>
<protein>
    <recommendedName>
        <fullName evidence="1">Alpha-amylase C-terminal prokaryotic domain-containing protein</fullName>
    </recommendedName>
</protein>
<gene>
    <name evidence="2" type="ORF">X802_03495</name>
</gene>
<accession>A0A0X1KN86</accession>
<dbReference type="InterPro" id="IPR013780">
    <property type="entry name" value="Glyco_hydro_b"/>
</dbReference>
<evidence type="ECO:0000259" key="1">
    <source>
        <dbReference type="Pfam" id="PF09154"/>
    </source>
</evidence>
<feature type="domain" description="Alpha-amylase C-terminal prokaryotic" evidence="1">
    <location>
        <begin position="11"/>
        <end position="78"/>
    </location>
</feature>
<dbReference type="Proteomes" id="UP000062043">
    <property type="component" value="Chromosome"/>
</dbReference>
<sequence length="83" mass="9342">MRNGYGDRPGLITYINLGSDWAERWVNVGSKFAGYTIHEYTGNLGGWVDRYVQYDGWVKLTAPPHDPANGYYGYSVWSYAGLG</sequence>
<keyword evidence="3" id="KW-1185">Reference proteome</keyword>
<dbReference type="Gene3D" id="2.60.40.1180">
    <property type="entry name" value="Golgi alpha-mannosidase II"/>
    <property type="match status" value="1"/>
</dbReference>
<reference evidence="2 3" key="1">
    <citation type="submission" date="2014-01" db="EMBL/GenBank/DDBJ databases">
        <title>Genome sequencing of Thermococcus guaymasensis.</title>
        <authorList>
            <person name="Zhang X."/>
            <person name="Alvare G."/>
            <person name="Fristensky B."/>
            <person name="Chen L."/>
            <person name="Suen T."/>
            <person name="Chen Q."/>
            <person name="Ma K."/>
        </authorList>
    </citation>
    <scope>NUCLEOTIDE SEQUENCE [LARGE SCALE GENOMIC DNA]</scope>
    <source>
        <strain evidence="2 3">DSM 11113</strain>
    </source>
</reference>
<dbReference type="AlphaFoldDB" id="A0A0X1KN86"/>
<dbReference type="InterPro" id="IPR015237">
    <property type="entry name" value="Alpha-amylase_C_pro"/>
</dbReference>
<evidence type="ECO:0000313" key="3">
    <source>
        <dbReference type="Proteomes" id="UP000062043"/>
    </source>
</evidence>
<dbReference type="KEGG" id="tgy:X802_03495"/>
<evidence type="ECO:0000313" key="2">
    <source>
        <dbReference type="EMBL" id="AJC72690.1"/>
    </source>
</evidence>
<dbReference type="EMBL" id="CP007140">
    <property type="protein sequence ID" value="AJC72690.1"/>
    <property type="molecule type" value="Genomic_DNA"/>
</dbReference>
<dbReference type="SUPFAM" id="SSF51011">
    <property type="entry name" value="Glycosyl hydrolase domain"/>
    <property type="match status" value="1"/>
</dbReference>
<name>A0A0X1KN86_9EURY</name>
<dbReference type="GO" id="GO:0004553">
    <property type="term" value="F:hydrolase activity, hydrolyzing O-glycosyl compounds"/>
    <property type="evidence" value="ECO:0007669"/>
    <property type="project" value="InterPro"/>
</dbReference>
<organism evidence="2 3">
    <name type="scientific">Thermococcus guaymasensis DSM 11113</name>
    <dbReference type="NCBI Taxonomy" id="1432656"/>
    <lineage>
        <taxon>Archaea</taxon>
        <taxon>Methanobacteriati</taxon>
        <taxon>Methanobacteriota</taxon>
        <taxon>Thermococci</taxon>
        <taxon>Thermococcales</taxon>
        <taxon>Thermococcaceae</taxon>
        <taxon>Thermococcus</taxon>
    </lineage>
</organism>